<keyword evidence="3" id="KW-1185">Reference proteome</keyword>
<comment type="caution">
    <text evidence="2">The sequence shown here is derived from an EMBL/GenBank/DDBJ whole genome shotgun (WGS) entry which is preliminary data.</text>
</comment>
<reference evidence="2" key="1">
    <citation type="submission" date="2021-10" db="EMBL/GenBank/DDBJ databases">
        <title>Melipona bicolor Genome sequencing and assembly.</title>
        <authorList>
            <person name="Araujo N.S."/>
            <person name="Arias M.C."/>
        </authorList>
    </citation>
    <scope>NUCLEOTIDE SEQUENCE</scope>
    <source>
        <strain evidence="2">USP_2M_L1-L4_2017</strain>
        <tissue evidence="2">Whole body</tissue>
    </source>
</reference>
<accession>A0AA40KVH3</accession>
<proteinExistence type="predicted"/>
<evidence type="ECO:0000313" key="3">
    <source>
        <dbReference type="Proteomes" id="UP001177670"/>
    </source>
</evidence>
<feature type="region of interest" description="Disordered" evidence="1">
    <location>
        <begin position="1"/>
        <end position="68"/>
    </location>
</feature>
<gene>
    <name evidence="2" type="ORF">K0M31_007259</name>
</gene>
<dbReference type="Proteomes" id="UP001177670">
    <property type="component" value="Unassembled WGS sequence"/>
</dbReference>
<evidence type="ECO:0000256" key="1">
    <source>
        <dbReference type="SAM" id="MobiDB-lite"/>
    </source>
</evidence>
<sequence length="68" mass="7630">MIIVIEKRRDSPTSSKRNATYPSAQRLSSTRMMGSSSWVCSWSPKRPNPTVEARSQRFVEEPASSSTP</sequence>
<organism evidence="2 3">
    <name type="scientific">Melipona bicolor</name>
    <dbReference type="NCBI Taxonomy" id="60889"/>
    <lineage>
        <taxon>Eukaryota</taxon>
        <taxon>Metazoa</taxon>
        <taxon>Ecdysozoa</taxon>
        <taxon>Arthropoda</taxon>
        <taxon>Hexapoda</taxon>
        <taxon>Insecta</taxon>
        <taxon>Pterygota</taxon>
        <taxon>Neoptera</taxon>
        <taxon>Endopterygota</taxon>
        <taxon>Hymenoptera</taxon>
        <taxon>Apocrita</taxon>
        <taxon>Aculeata</taxon>
        <taxon>Apoidea</taxon>
        <taxon>Anthophila</taxon>
        <taxon>Apidae</taxon>
        <taxon>Melipona</taxon>
    </lineage>
</organism>
<protein>
    <submittedName>
        <fullName evidence="2">Uncharacterized protein</fullName>
    </submittedName>
</protein>
<feature type="compositionally biased region" description="Basic and acidic residues" evidence="1">
    <location>
        <begin position="1"/>
        <end position="11"/>
    </location>
</feature>
<evidence type="ECO:0000313" key="2">
    <source>
        <dbReference type="EMBL" id="KAK1134477.1"/>
    </source>
</evidence>
<dbReference type="AlphaFoldDB" id="A0AA40KVH3"/>
<name>A0AA40KVH3_9HYME</name>
<dbReference type="EMBL" id="JAHYIQ010000002">
    <property type="protein sequence ID" value="KAK1134477.1"/>
    <property type="molecule type" value="Genomic_DNA"/>
</dbReference>
<feature type="compositionally biased region" description="Polar residues" evidence="1">
    <location>
        <begin position="12"/>
        <end position="40"/>
    </location>
</feature>